<protein>
    <submittedName>
        <fullName evidence="2">Uncharacterized protein</fullName>
    </submittedName>
</protein>
<gene>
    <name evidence="2" type="ORF">M0R45_002034</name>
</gene>
<reference evidence="2 3" key="1">
    <citation type="journal article" date="2023" name="G3 (Bethesda)">
        <title>A chromosome-length genome assembly and annotation of blackberry (Rubus argutus, cv. 'Hillquist').</title>
        <authorList>
            <person name="Bruna T."/>
            <person name="Aryal R."/>
            <person name="Dudchenko O."/>
            <person name="Sargent D.J."/>
            <person name="Mead D."/>
            <person name="Buti M."/>
            <person name="Cavallini A."/>
            <person name="Hytonen T."/>
            <person name="Andres J."/>
            <person name="Pham M."/>
            <person name="Weisz D."/>
            <person name="Mascagni F."/>
            <person name="Usai G."/>
            <person name="Natali L."/>
            <person name="Bassil N."/>
            <person name="Fernandez G.E."/>
            <person name="Lomsadze A."/>
            <person name="Armour M."/>
            <person name="Olukolu B."/>
            <person name="Poorten T."/>
            <person name="Britton C."/>
            <person name="Davik J."/>
            <person name="Ashrafi H."/>
            <person name="Aiden E.L."/>
            <person name="Borodovsky M."/>
            <person name="Worthington M."/>
        </authorList>
    </citation>
    <scope>NUCLEOTIDE SEQUENCE [LARGE SCALE GENOMIC DNA]</scope>
    <source>
        <strain evidence="2">PI 553951</strain>
    </source>
</reference>
<organism evidence="2 3">
    <name type="scientific">Rubus argutus</name>
    <name type="common">Southern blackberry</name>
    <dbReference type="NCBI Taxonomy" id="59490"/>
    <lineage>
        <taxon>Eukaryota</taxon>
        <taxon>Viridiplantae</taxon>
        <taxon>Streptophyta</taxon>
        <taxon>Embryophyta</taxon>
        <taxon>Tracheophyta</taxon>
        <taxon>Spermatophyta</taxon>
        <taxon>Magnoliopsida</taxon>
        <taxon>eudicotyledons</taxon>
        <taxon>Gunneridae</taxon>
        <taxon>Pentapetalae</taxon>
        <taxon>rosids</taxon>
        <taxon>fabids</taxon>
        <taxon>Rosales</taxon>
        <taxon>Rosaceae</taxon>
        <taxon>Rosoideae</taxon>
        <taxon>Rosoideae incertae sedis</taxon>
        <taxon>Rubus</taxon>
    </lineage>
</organism>
<evidence type="ECO:0000256" key="1">
    <source>
        <dbReference type="SAM" id="MobiDB-lite"/>
    </source>
</evidence>
<feature type="region of interest" description="Disordered" evidence="1">
    <location>
        <begin position="1"/>
        <end position="29"/>
    </location>
</feature>
<sequence>MPNRGHLSLTTVVSHHRSPRQATPTPLEPSLPLYLHQSTAAIDRIRSRQQSQSIWSPSSHPWPPLLFVAAKAQARACFFSPPLSQEPRQIQIREPASPLTSIHAGDLLCRVHCPHRAVPCCCSSPPHL</sequence>
<name>A0AAW1VKR0_RUBAR</name>
<accession>A0AAW1VKR0</accession>
<comment type="caution">
    <text evidence="2">The sequence shown here is derived from an EMBL/GenBank/DDBJ whole genome shotgun (WGS) entry which is preliminary data.</text>
</comment>
<evidence type="ECO:0000313" key="2">
    <source>
        <dbReference type="EMBL" id="KAK9901763.1"/>
    </source>
</evidence>
<proteinExistence type="predicted"/>
<dbReference type="AlphaFoldDB" id="A0AAW1VKR0"/>
<evidence type="ECO:0000313" key="3">
    <source>
        <dbReference type="Proteomes" id="UP001457282"/>
    </source>
</evidence>
<dbReference type="EMBL" id="JBEDUW010000290">
    <property type="protein sequence ID" value="KAK9901763.1"/>
    <property type="molecule type" value="Genomic_DNA"/>
</dbReference>
<keyword evidence="3" id="KW-1185">Reference proteome</keyword>
<dbReference type="Proteomes" id="UP001457282">
    <property type="component" value="Unassembled WGS sequence"/>
</dbReference>